<dbReference type="EMBL" id="JANZQH010000013">
    <property type="protein sequence ID" value="MCT2409806.1"/>
    <property type="molecule type" value="Genomic_DNA"/>
</dbReference>
<comment type="caution">
    <text evidence="1">The sequence shown here is derived from an EMBL/GenBank/DDBJ whole genome shotgun (WGS) entry which is preliminary data.</text>
</comment>
<dbReference type="RefSeq" id="WP_259831435.1">
    <property type="nucleotide sequence ID" value="NZ_JANZQH010000013.1"/>
</dbReference>
<evidence type="ECO:0000313" key="1">
    <source>
        <dbReference type="EMBL" id="MCT2409806.1"/>
    </source>
</evidence>
<name>A0ABT2IMD4_9FLAO</name>
<accession>A0ABT2IMD4</accession>
<reference evidence="1" key="1">
    <citation type="submission" date="2022-08" db="EMBL/GenBank/DDBJ databases">
        <title>Chryseobacterium antibioticum,isolated from the rhizosphere soil of Pyrola in Tibet.</title>
        <authorList>
            <person name="Kan Y."/>
        </authorList>
    </citation>
    <scope>NUCLEOTIDE SEQUENCE</scope>
    <source>
        <strain evidence="1">Pc2-12</strain>
    </source>
</reference>
<sequence length="274" mass="32466">MKITELRDYQTDFEKNKANYNSEFKEINRLRKKFTIDYPIDEIINLTKDEYVIGKGDSTFCNRIENDLNDWGNIHGSPAIKFGLYFGKYGKDKTRKYRIGRKEYGRDENIALKKILSAIIELLQNKDDFEILKKNPISPMYKGKILSVYYPDDFLNIFSAKHLNYFINILGLDNDSKSELDKQALLLSYKNNDEVMKEWRVYEFSKFLYKSFGNPNDEVKEDEISKELRDFRLKDFPPIESLKFDYVDLQTNELPQPRLQTKNGTKCLFQIIID</sequence>
<keyword evidence="2" id="KW-1185">Reference proteome</keyword>
<gene>
    <name evidence="1" type="ORF">NZD88_19815</name>
</gene>
<organism evidence="1 2">
    <name type="scientific">Chryseobacterium pyrolae</name>
    <dbReference type="NCBI Taxonomy" id="2987481"/>
    <lineage>
        <taxon>Bacteria</taxon>
        <taxon>Pseudomonadati</taxon>
        <taxon>Bacteroidota</taxon>
        <taxon>Flavobacteriia</taxon>
        <taxon>Flavobacteriales</taxon>
        <taxon>Weeksellaceae</taxon>
        <taxon>Chryseobacterium group</taxon>
        <taxon>Chryseobacterium</taxon>
    </lineage>
</organism>
<dbReference type="Proteomes" id="UP001142057">
    <property type="component" value="Unassembled WGS sequence"/>
</dbReference>
<protein>
    <submittedName>
        <fullName evidence="1">Uncharacterized protein</fullName>
    </submittedName>
</protein>
<evidence type="ECO:0000313" key="2">
    <source>
        <dbReference type="Proteomes" id="UP001142057"/>
    </source>
</evidence>
<proteinExistence type="predicted"/>